<evidence type="ECO:0000256" key="1">
    <source>
        <dbReference type="SAM" id="MobiDB-lite"/>
    </source>
</evidence>
<feature type="compositionally biased region" description="Polar residues" evidence="1">
    <location>
        <begin position="91"/>
        <end position="104"/>
    </location>
</feature>
<organism evidence="2 3">
    <name type="scientific">Collybiopsis luxurians FD-317 M1</name>
    <dbReference type="NCBI Taxonomy" id="944289"/>
    <lineage>
        <taxon>Eukaryota</taxon>
        <taxon>Fungi</taxon>
        <taxon>Dikarya</taxon>
        <taxon>Basidiomycota</taxon>
        <taxon>Agaricomycotina</taxon>
        <taxon>Agaricomycetes</taxon>
        <taxon>Agaricomycetidae</taxon>
        <taxon>Agaricales</taxon>
        <taxon>Marasmiineae</taxon>
        <taxon>Omphalotaceae</taxon>
        <taxon>Collybiopsis</taxon>
        <taxon>Collybiopsis luxurians</taxon>
    </lineage>
</organism>
<keyword evidence="3" id="KW-1185">Reference proteome</keyword>
<reference evidence="2 3" key="1">
    <citation type="submission" date="2014-04" db="EMBL/GenBank/DDBJ databases">
        <title>Evolutionary Origins and Diversification of the Mycorrhizal Mutualists.</title>
        <authorList>
            <consortium name="DOE Joint Genome Institute"/>
            <consortium name="Mycorrhizal Genomics Consortium"/>
            <person name="Kohler A."/>
            <person name="Kuo A."/>
            <person name="Nagy L.G."/>
            <person name="Floudas D."/>
            <person name="Copeland A."/>
            <person name="Barry K.W."/>
            <person name="Cichocki N."/>
            <person name="Veneault-Fourrey C."/>
            <person name="LaButti K."/>
            <person name="Lindquist E.A."/>
            <person name="Lipzen A."/>
            <person name="Lundell T."/>
            <person name="Morin E."/>
            <person name="Murat C."/>
            <person name="Riley R."/>
            <person name="Ohm R."/>
            <person name="Sun H."/>
            <person name="Tunlid A."/>
            <person name="Henrissat B."/>
            <person name="Grigoriev I.V."/>
            <person name="Hibbett D.S."/>
            <person name="Martin F."/>
        </authorList>
    </citation>
    <scope>NUCLEOTIDE SEQUENCE [LARGE SCALE GENOMIC DNA]</scope>
    <source>
        <strain evidence="2 3">FD-317 M1</strain>
    </source>
</reference>
<feature type="region of interest" description="Disordered" evidence="1">
    <location>
        <begin position="142"/>
        <end position="185"/>
    </location>
</feature>
<feature type="compositionally biased region" description="Low complexity" evidence="1">
    <location>
        <begin position="12"/>
        <end position="30"/>
    </location>
</feature>
<dbReference type="Proteomes" id="UP000053593">
    <property type="component" value="Unassembled WGS sequence"/>
</dbReference>
<accession>A0A0D0CTV3</accession>
<feature type="region of interest" description="Disordered" evidence="1">
    <location>
        <begin position="1"/>
        <end position="30"/>
    </location>
</feature>
<dbReference type="AlphaFoldDB" id="A0A0D0CTV3"/>
<dbReference type="EMBL" id="KN834766">
    <property type="protein sequence ID" value="KIK62902.1"/>
    <property type="molecule type" value="Genomic_DNA"/>
</dbReference>
<evidence type="ECO:0000313" key="3">
    <source>
        <dbReference type="Proteomes" id="UP000053593"/>
    </source>
</evidence>
<feature type="region of interest" description="Disordered" evidence="1">
    <location>
        <begin position="91"/>
        <end position="117"/>
    </location>
</feature>
<evidence type="ECO:0000313" key="2">
    <source>
        <dbReference type="EMBL" id="KIK62902.1"/>
    </source>
</evidence>
<dbReference type="HOGENOM" id="CLU_1461472_0_0_1"/>
<feature type="compositionally biased region" description="Acidic residues" evidence="1">
    <location>
        <begin position="175"/>
        <end position="185"/>
    </location>
</feature>
<gene>
    <name evidence="2" type="ORF">GYMLUDRAFT_242533</name>
</gene>
<protein>
    <submittedName>
        <fullName evidence="2">Uncharacterized protein</fullName>
    </submittedName>
</protein>
<feature type="compositionally biased region" description="Polar residues" evidence="1">
    <location>
        <begin position="149"/>
        <end position="167"/>
    </location>
</feature>
<proteinExistence type="predicted"/>
<sequence>MREDLEAAGITLSLPSPSSSATGSSKSNTKGVIVGPIVGGLAVFGNTAPPAATRSMVSTHSYASNTSGAPTEKLASTLSTALRSPESHLFLSSPSVPYETSSFSVGPAATNPKTERRQMQHWELEHQINMIKEEIQLLRTEARELVPSSGDSSSARLTSQPNTVRQQRSGRRSADDDENVEQMRD</sequence>
<name>A0A0D0CTV3_9AGAR</name>